<name>A0ABM6MPP9_9FLAO</name>
<proteinExistence type="predicted"/>
<evidence type="ECO:0000313" key="1">
    <source>
        <dbReference type="EMBL" id="ATC35011.1"/>
    </source>
</evidence>
<protein>
    <submittedName>
        <fullName evidence="1">Uncharacterized protein</fullName>
    </submittedName>
</protein>
<evidence type="ECO:0000313" key="2">
    <source>
        <dbReference type="Proteomes" id="UP000190057"/>
    </source>
</evidence>
<organism evidence="1 2">
    <name type="scientific">Elizabethkingia anophelis R26</name>
    <dbReference type="NCBI Taxonomy" id="1246994"/>
    <lineage>
        <taxon>Bacteria</taxon>
        <taxon>Pseudomonadati</taxon>
        <taxon>Bacteroidota</taxon>
        <taxon>Flavobacteriia</taxon>
        <taxon>Flavobacteriales</taxon>
        <taxon>Weeksellaceae</taxon>
        <taxon>Elizabethkingia</taxon>
    </lineage>
</organism>
<sequence length="308" mass="36922">MMKVPVILIQKEQNVKITKMKFKKIYIFLLLLLNLLSFSQDRIINKYNNFFLIDDLENVYEAKPHYILNTKELYGMDKKIELYNFLIDDKVLILFSVLPVLWNGENWVKVNYNELKDKIVPKEDIDLFISKKINEKENKSLKYGIVKKIGNDYYCPSVCLTEFFITRAYDFPFIVNKETININDRKVTIKEMKYFWDKTIPKYTFPLDMRKRGSLVDGTLERYYLSKEYSIKGNTAYQFWTFNSWNVFDYYNLQRGIDRFVYIPNKGIVGGSYDFYFEFHLAPDGKISRDQIWDNIINEKVMIAEELK</sequence>
<dbReference type="GeneID" id="56683201"/>
<gene>
    <name evidence="1" type="ORF">BAZ09_001845</name>
</gene>
<dbReference type="EMBL" id="CP023401">
    <property type="protein sequence ID" value="ATC35011.1"/>
    <property type="molecule type" value="Genomic_DNA"/>
</dbReference>
<dbReference type="RefSeq" id="WP_009094689.1">
    <property type="nucleotide sequence ID" value="NZ_ANIW01000064.1"/>
</dbReference>
<keyword evidence="2" id="KW-1185">Reference proteome</keyword>
<accession>A0ABM6MPP9</accession>
<dbReference type="Proteomes" id="UP000190057">
    <property type="component" value="Chromosome"/>
</dbReference>
<reference evidence="1 2" key="1">
    <citation type="submission" date="2017-09" db="EMBL/GenBank/DDBJ databases">
        <title>Complete circularized genomes of four mosquito-derived Elizabethkingia anophelis isolates.</title>
        <authorList>
            <person name="Nicholson A.C."/>
            <person name="Xu J."/>
        </authorList>
    </citation>
    <scope>NUCLEOTIDE SEQUENCE [LARGE SCALE GENOMIC DNA]</scope>
    <source>
        <strain evidence="1 2">R26</strain>
    </source>
</reference>